<dbReference type="AlphaFoldDB" id="A0A161ZVE2"/>
<proteinExistence type="predicted"/>
<dbReference type="Gramene" id="KZM90850">
    <property type="protein sequence ID" value="KZM90850"/>
    <property type="gene ID" value="DCAR_021785"/>
</dbReference>
<accession>A0A161ZVE2</accession>
<protein>
    <recommendedName>
        <fullName evidence="4">F-box associated domain-containing protein</fullName>
    </recommendedName>
</protein>
<reference evidence="2" key="2">
    <citation type="submission" date="2022-03" db="EMBL/GenBank/DDBJ databases">
        <title>Draft title - Genomic analysis of global carrot germplasm unveils the trajectory of domestication and the origin of high carotenoid orange carrot.</title>
        <authorList>
            <person name="Iorizzo M."/>
            <person name="Ellison S."/>
            <person name="Senalik D."/>
            <person name="Macko-Podgorni A."/>
            <person name="Grzebelus D."/>
            <person name="Bostan H."/>
            <person name="Rolling W."/>
            <person name="Curaba J."/>
            <person name="Simon P."/>
        </authorList>
    </citation>
    <scope>NUCLEOTIDE SEQUENCE</scope>
    <source>
        <tissue evidence="2">Leaf</tissue>
    </source>
</reference>
<gene>
    <name evidence="1" type="ORF">DCAR_021785</name>
    <name evidence="2" type="ORF">DCAR_0624422</name>
</gene>
<evidence type="ECO:0000313" key="1">
    <source>
        <dbReference type="EMBL" id="KZM90850.1"/>
    </source>
</evidence>
<dbReference type="EMBL" id="CP093348">
    <property type="protein sequence ID" value="WOH05010.1"/>
    <property type="molecule type" value="Genomic_DNA"/>
</dbReference>
<evidence type="ECO:0008006" key="4">
    <source>
        <dbReference type="Google" id="ProtNLM"/>
    </source>
</evidence>
<dbReference type="Proteomes" id="UP000077755">
    <property type="component" value="Chromosome 6"/>
</dbReference>
<evidence type="ECO:0000313" key="2">
    <source>
        <dbReference type="EMBL" id="WOH05010.1"/>
    </source>
</evidence>
<dbReference type="EMBL" id="LNRQ01000006">
    <property type="protein sequence ID" value="KZM90850.1"/>
    <property type="molecule type" value="Genomic_DNA"/>
</dbReference>
<reference evidence="1" key="1">
    <citation type="journal article" date="2016" name="Nat. Genet.">
        <title>A high-quality carrot genome assembly provides new insights into carotenoid accumulation and asterid genome evolution.</title>
        <authorList>
            <person name="Iorizzo M."/>
            <person name="Ellison S."/>
            <person name="Senalik D."/>
            <person name="Zeng P."/>
            <person name="Satapoomin P."/>
            <person name="Huang J."/>
            <person name="Bowman M."/>
            <person name="Iovene M."/>
            <person name="Sanseverino W."/>
            <person name="Cavagnaro P."/>
            <person name="Yildiz M."/>
            <person name="Macko-Podgorni A."/>
            <person name="Moranska E."/>
            <person name="Grzebelus E."/>
            <person name="Grzebelus D."/>
            <person name="Ashrafi H."/>
            <person name="Zheng Z."/>
            <person name="Cheng S."/>
            <person name="Spooner D."/>
            <person name="Van Deynze A."/>
            <person name="Simon P."/>
        </authorList>
    </citation>
    <scope>NUCLEOTIDE SEQUENCE [LARGE SCALE GENOMIC DNA]</scope>
    <source>
        <tissue evidence="1">Leaf</tissue>
    </source>
</reference>
<keyword evidence="3" id="KW-1185">Reference proteome</keyword>
<name>A0A161ZVE2_DAUCS</name>
<evidence type="ECO:0000313" key="3">
    <source>
        <dbReference type="Proteomes" id="UP000077755"/>
    </source>
</evidence>
<organism evidence="1">
    <name type="scientific">Daucus carota subsp. sativus</name>
    <name type="common">Carrot</name>
    <dbReference type="NCBI Taxonomy" id="79200"/>
    <lineage>
        <taxon>Eukaryota</taxon>
        <taxon>Viridiplantae</taxon>
        <taxon>Streptophyta</taxon>
        <taxon>Embryophyta</taxon>
        <taxon>Tracheophyta</taxon>
        <taxon>Spermatophyta</taxon>
        <taxon>Magnoliopsida</taxon>
        <taxon>eudicotyledons</taxon>
        <taxon>Gunneridae</taxon>
        <taxon>Pentapetalae</taxon>
        <taxon>asterids</taxon>
        <taxon>campanulids</taxon>
        <taxon>Apiales</taxon>
        <taxon>Apiaceae</taxon>
        <taxon>Apioideae</taxon>
        <taxon>Scandiceae</taxon>
        <taxon>Daucinae</taxon>
        <taxon>Daucus</taxon>
        <taxon>Daucus sect. Daucus</taxon>
    </lineage>
</organism>
<sequence length="153" mass="17805">MYGYYPCEDRWECLLEDFGGCFSIGDPVTVADGVIYEYAHYREIHGFFRAFDLATKEWLNVRVAPAFLDTYESYLHISTYRGLLHLPNSILCLLSSIYEDHEPGQPQTTAVHVVQFKVELVKMDDKEEVLVTPLSSRYCHLDSRCYVFRCSRL</sequence>